<protein>
    <submittedName>
        <fullName evidence="3">ABC transporter</fullName>
    </submittedName>
</protein>
<evidence type="ECO:0000313" key="3">
    <source>
        <dbReference type="EMBL" id="ROZ63090.1"/>
    </source>
</evidence>
<dbReference type="InterPro" id="IPR045063">
    <property type="entry name" value="Dynamin_N"/>
</dbReference>
<comment type="caution">
    <text evidence="3">The sequence shown here is derived from an EMBL/GenBank/DDBJ whole genome shotgun (WGS) entry which is preliminary data.</text>
</comment>
<feature type="region of interest" description="Disordered" evidence="1">
    <location>
        <begin position="170"/>
        <end position="196"/>
    </location>
</feature>
<dbReference type="Pfam" id="PF00350">
    <property type="entry name" value="Dynamin_N"/>
    <property type="match status" value="1"/>
</dbReference>
<dbReference type="PANTHER" id="PTHR42698:SF1">
    <property type="entry name" value="GTPASE ERA, MITOCHONDRIAL"/>
    <property type="match status" value="1"/>
</dbReference>
<dbReference type="GO" id="GO:0005525">
    <property type="term" value="F:GTP binding"/>
    <property type="evidence" value="ECO:0007669"/>
    <property type="project" value="InterPro"/>
</dbReference>
<reference evidence="3 4" key="1">
    <citation type="submission" date="2018-10" db="EMBL/GenBank/DDBJ databases">
        <title>Kocuria sp. M5W7-7, whole genome shotgun sequence.</title>
        <authorList>
            <person name="Tuo L."/>
        </authorList>
    </citation>
    <scope>NUCLEOTIDE SEQUENCE [LARGE SCALE GENOMIC DNA]</scope>
    <source>
        <strain evidence="3 4">M5W7-7</strain>
    </source>
</reference>
<sequence length="634" mass="67626">MPWGRSEEASSETPQTERPDDGARPIGDDLPTQAEQPDRELGRSHLGAAEATALAVDDLRGLLRQTHLPLETSGAESGRDVVRRTLAQVEDYVLPRVKSLDAPLLAVVGGSTGAGKSTLVNALVGRPVTRAGAVRPTTRQPMLIHHPLDGAAFEGTRVLPHLARVRGQLTGSVGAGGASSGEGPESTGGDTRTNAAEPTHSLVLLADSGMDRGIALLDAPDIDSVSEENRRLAAQLLAAADLWLFTTTANRYADAVPWELLVEAGRRDITVAVVLDRVPDGVADEILPDLQRMLTEHGLGEAPVFVIPEAPLNAAGMLPTGTVDRLRTWLADLAADSAARAEVARRTVGGALRQVADRGVDIADDVAEQESVAGQLRADVVEAHERALQEIIASTKDGSLLRDEVLARWQDFVGTGEFFRGLEAQIGRLRDRIGAALRGKPAPEVQVEQALETGLQAVIVEELAKAGENTQRRWRSERAGRSLLGDEDLGRLPDDAQERSAAVIRAWQGDVMELIQQEGAGKRTQARVLSLGLNVVTVALMVTVFSMSAGLTGAEIGIAGASGVVGTKLLEAVFGEDGVRRMADKARRSLEKRLREFVQSLEDPWLERLEILTDPSSGVVREAANRVKTTGDQL</sequence>
<dbReference type="GO" id="GO:0043024">
    <property type="term" value="F:ribosomal small subunit binding"/>
    <property type="evidence" value="ECO:0007669"/>
    <property type="project" value="TreeGrafter"/>
</dbReference>
<dbReference type="GO" id="GO:0000028">
    <property type="term" value="P:ribosomal small subunit assembly"/>
    <property type="evidence" value="ECO:0007669"/>
    <property type="project" value="TreeGrafter"/>
</dbReference>
<dbReference type="OrthoDB" id="207675at2"/>
<accession>A0A3N3ZX58</accession>
<evidence type="ECO:0000259" key="2">
    <source>
        <dbReference type="Pfam" id="PF00350"/>
    </source>
</evidence>
<dbReference type="InterPro" id="IPR005662">
    <property type="entry name" value="GTPase_Era-like"/>
</dbReference>
<proteinExistence type="predicted"/>
<feature type="domain" description="Dynamin N-terminal" evidence="2">
    <location>
        <begin position="107"/>
        <end position="261"/>
    </location>
</feature>
<dbReference type="InterPro" id="IPR027417">
    <property type="entry name" value="P-loop_NTPase"/>
</dbReference>
<gene>
    <name evidence="3" type="ORF">EDL96_07580</name>
</gene>
<evidence type="ECO:0000256" key="1">
    <source>
        <dbReference type="SAM" id="MobiDB-lite"/>
    </source>
</evidence>
<feature type="compositionally biased region" description="Basic and acidic residues" evidence="1">
    <location>
        <begin position="15"/>
        <end position="27"/>
    </location>
</feature>
<dbReference type="PANTHER" id="PTHR42698">
    <property type="entry name" value="GTPASE ERA"/>
    <property type="match status" value="1"/>
</dbReference>
<dbReference type="Gene3D" id="3.40.50.300">
    <property type="entry name" value="P-loop containing nucleotide triphosphate hydrolases"/>
    <property type="match status" value="1"/>
</dbReference>
<dbReference type="Proteomes" id="UP000270616">
    <property type="component" value="Unassembled WGS sequence"/>
</dbReference>
<dbReference type="EMBL" id="RKMF01000009">
    <property type="protein sequence ID" value="ROZ63090.1"/>
    <property type="molecule type" value="Genomic_DNA"/>
</dbReference>
<evidence type="ECO:0000313" key="4">
    <source>
        <dbReference type="Proteomes" id="UP000270616"/>
    </source>
</evidence>
<dbReference type="SUPFAM" id="SSF52540">
    <property type="entry name" value="P-loop containing nucleoside triphosphate hydrolases"/>
    <property type="match status" value="1"/>
</dbReference>
<dbReference type="AlphaFoldDB" id="A0A3N3ZX58"/>
<dbReference type="GO" id="GO:0019843">
    <property type="term" value="F:rRNA binding"/>
    <property type="evidence" value="ECO:0007669"/>
    <property type="project" value="TreeGrafter"/>
</dbReference>
<keyword evidence="4" id="KW-1185">Reference proteome</keyword>
<dbReference type="GO" id="GO:0005829">
    <property type="term" value="C:cytosol"/>
    <property type="evidence" value="ECO:0007669"/>
    <property type="project" value="TreeGrafter"/>
</dbReference>
<feature type="region of interest" description="Disordered" evidence="1">
    <location>
        <begin position="1"/>
        <end position="42"/>
    </location>
</feature>
<organism evidence="3 4">
    <name type="scientific">Kocuria soli</name>
    <dbReference type="NCBI Taxonomy" id="2485125"/>
    <lineage>
        <taxon>Bacteria</taxon>
        <taxon>Bacillati</taxon>
        <taxon>Actinomycetota</taxon>
        <taxon>Actinomycetes</taxon>
        <taxon>Micrococcales</taxon>
        <taxon>Micrococcaceae</taxon>
        <taxon>Kocuria</taxon>
    </lineage>
</organism>
<name>A0A3N3ZX58_9MICC</name>